<feature type="modified residue" description="4-aspartylphosphate" evidence="6">
    <location>
        <position position="921"/>
    </location>
</feature>
<dbReference type="InterPro" id="IPR029016">
    <property type="entry name" value="GAF-like_dom_sf"/>
</dbReference>
<feature type="repeat" description="TPR" evidence="7">
    <location>
        <begin position="105"/>
        <end position="138"/>
    </location>
</feature>
<comment type="catalytic activity">
    <reaction evidence="1">
        <text>ATP + protein L-histidine = ADP + protein N-phospho-L-histidine.</text>
        <dbReference type="EC" id="2.7.13.3"/>
    </reaction>
</comment>
<dbReference type="PROSITE" id="PS50110">
    <property type="entry name" value="RESPONSE_REGULATORY"/>
    <property type="match status" value="1"/>
</dbReference>
<reference evidence="12 13" key="1">
    <citation type="submission" date="2023-08" db="EMBL/GenBank/DDBJ databases">
        <title>Whole-genome sequencing of halo(alkali)philic microorganisms from hypersaline lakes.</title>
        <authorList>
            <person name="Sorokin D.Y."/>
            <person name="Abbas B."/>
            <person name="Merkel A.Y."/>
        </authorList>
    </citation>
    <scope>NUCLEOTIDE SEQUENCE [LARGE SCALE GENOMIC DNA]</scope>
    <source>
        <strain evidence="12 13">AB-CW4</strain>
    </source>
</reference>
<protein>
    <recommendedName>
        <fullName evidence="2">histidine kinase</fullName>
        <ecNumber evidence="2">2.7.13.3</ecNumber>
    </recommendedName>
</protein>
<comment type="caution">
    <text evidence="12">The sequence shown here is derived from an EMBL/GenBank/DDBJ whole genome shotgun (WGS) entry which is preliminary data.</text>
</comment>
<dbReference type="Gene3D" id="1.10.287.130">
    <property type="match status" value="1"/>
</dbReference>
<dbReference type="Pfam" id="PF13374">
    <property type="entry name" value="TPR_10"/>
    <property type="match status" value="1"/>
</dbReference>
<feature type="repeat" description="TPR" evidence="7">
    <location>
        <begin position="225"/>
        <end position="258"/>
    </location>
</feature>
<feature type="repeat" description="TPR" evidence="7">
    <location>
        <begin position="185"/>
        <end position="218"/>
    </location>
</feature>
<dbReference type="PROSITE" id="PS50109">
    <property type="entry name" value="HIS_KIN"/>
    <property type="match status" value="1"/>
</dbReference>
<evidence type="ECO:0000256" key="2">
    <source>
        <dbReference type="ARBA" id="ARBA00012438"/>
    </source>
</evidence>
<feature type="repeat" description="TPR" evidence="7">
    <location>
        <begin position="145"/>
        <end position="178"/>
    </location>
</feature>
<keyword evidence="8" id="KW-0175">Coiled coil</keyword>
<dbReference type="CDD" id="cd16922">
    <property type="entry name" value="HATPase_EvgS-ArcB-TorS-like"/>
    <property type="match status" value="1"/>
</dbReference>
<evidence type="ECO:0000256" key="7">
    <source>
        <dbReference type="PROSITE-ProRule" id="PRU00339"/>
    </source>
</evidence>
<dbReference type="SMART" id="SM00387">
    <property type="entry name" value="HATPase_c"/>
    <property type="match status" value="1"/>
</dbReference>
<dbReference type="SMART" id="SM00388">
    <property type="entry name" value="HisKA"/>
    <property type="match status" value="1"/>
</dbReference>
<keyword evidence="7" id="KW-0802">TPR repeat</keyword>
<organism evidence="12 13">
    <name type="scientific">Natronospira bacteriovora</name>
    <dbReference type="NCBI Taxonomy" id="3069753"/>
    <lineage>
        <taxon>Bacteria</taxon>
        <taxon>Pseudomonadati</taxon>
        <taxon>Pseudomonadota</taxon>
        <taxon>Gammaproteobacteria</taxon>
        <taxon>Natronospirales</taxon>
        <taxon>Natronospiraceae</taxon>
        <taxon>Natronospira</taxon>
    </lineage>
</organism>
<dbReference type="Pfam" id="PF00512">
    <property type="entry name" value="HisKA"/>
    <property type="match status" value="1"/>
</dbReference>
<dbReference type="PANTHER" id="PTHR43047">
    <property type="entry name" value="TWO-COMPONENT HISTIDINE PROTEIN KINASE"/>
    <property type="match status" value="1"/>
</dbReference>
<proteinExistence type="predicted"/>
<evidence type="ECO:0000259" key="11">
    <source>
        <dbReference type="PROSITE" id="PS50110"/>
    </source>
</evidence>
<keyword evidence="3 6" id="KW-0597">Phosphoprotein</keyword>
<keyword evidence="13" id="KW-1185">Reference proteome</keyword>
<dbReference type="Gene3D" id="3.30.565.10">
    <property type="entry name" value="Histidine kinase-like ATPase, C-terminal domain"/>
    <property type="match status" value="1"/>
</dbReference>
<dbReference type="Pfam" id="PF00072">
    <property type="entry name" value="Response_reg"/>
    <property type="match status" value="1"/>
</dbReference>
<feature type="coiled-coil region" evidence="8">
    <location>
        <begin position="580"/>
        <end position="614"/>
    </location>
</feature>
<dbReference type="SMART" id="SM00028">
    <property type="entry name" value="TPR"/>
    <property type="match status" value="6"/>
</dbReference>
<dbReference type="InterPro" id="IPR003661">
    <property type="entry name" value="HisK_dim/P_dom"/>
</dbReference>
<dbReference type="CDD" id="cd00082">
    <property type="entry name" value="HisKA"/>
    <property type="match status" value="1"/>
</dbReference>
<keyword evidence="5" id="KW-0418">Kinase</keyword>
<feature type="domain" description="Response regulatory" evidence="11">
    <location>
        <begin position="872"/>
        <end position="988"/>
    </location>
</feature>
<name>A0ABU0W4M2_9GAMM</name>
<dbReference type="Proteomes" id="UP001239019">
    <property type="component" value="Unassembled WGS sequence"/>
</dbReference>
<dbReference type="InterPro" id="IPR006597">
    <property type="entry name" value="Sel1-like"/>
</dbReference>
<dbReference type="Gene3D" id="1.25.40.10">
    <property type="entry name" value="Tetratricopeptide repeat domain"/>
    <property type="match status" value="2"/>
</dbReference>
<dbReference type="Pfam" id="PF13424">
    <property type="entry name" value="TPR_12"/>
    <property type="match status" value="2"/>
</dbReference>
<dbReference type="RefSeq" id="WP_306726901.1">
    <property type="nucleotide sequence ID" value="NZ_JAVDDT010000001.1"/>
</dbReference>
<dbReference type="EC" id="2.7.13.3" evidence="2"/>
<dbReference type="InterPro" id="IPR001789">
    <property type="entry name" value="Sig_transdc_resp-reg_receiver"/>
</dbReference>
<dbReference type="SUPFAM" id="SSF55781">
    <property type="entry name" value="GAF domain-like"/>
    <property type="match status" value="1"/>
</dbReference>
<dbReference type="Gene3D" id="3.40.50.2300">
    <property type="match status" value="1"/>
</dbReference>
<evidence type="ECO:0000256" key="9">
    <source>
        <dbReference type="SAM" id="MobiDB-lite"/>
    </source>
</evidence>
<evidence type="ECO:0000256" key="1">
    <source>
        <dbReference type="ARBA" id="ARBA00000085"/>
    </source>
</evidence>
<dbReference type="InterPro" id="IPR011990">
    <property type="entry name" value="TPR-like_helical_dom_sf"/>
</dbReference>
<dbReference type="PRINTS" id="PR00344">
    <property type="entry name" value="BCTRLSENSOR"/>
</dbReference>
<evidence type="ECO:0000313" key="13">
    <source>
        <dbReference type="Proteomes" id="UP001239019"/>
    </source>
</evidence>
<dbReference type="InterPro" id="IPR003594">
    <property type="entry name" value="HATPase_dom"/>
</dbReference>
<sequence length="990" mass="110871">MTGPAYLLTALFLGAALLLPLPSLADSDRLQRSAELRDSEPARALELAREELEAAQDSGNESLAARARLALAHALEVLGGHDEALILLDAAETVFAREREQELLAEALKLRGAILYYQGRNDLALNAFQRAYDIHQREGNLSGLAEALNRMGRVHDSQGNPQRALEYYRQSYEQQEQAGNLDGMATQLNNMATIERQQGNVDAALEAYERSITLRERTGNLRDMAGTYSNIGVLYYFEGNHTQALEWMDRAIALQEQIGDQPGVARSQYNIGRILEGLERTDEAIERFETSLPIALENNNLNLLRLIYTRLSEINADRGNYQRALEFSRMATDARTEMFDVERQRQIEAMNARFETSRKEREIALLQEQRRFDSLVRNTAMGGSLLMLILIAVTYNRYRIKLRANQTIQKKNEELSTLDSIVAAINSQEDFRDVLAILLKRTVGFFHNADKGTVLVMEPGTRRFQVAGAYGVLAAEIDDHELDYETVLDMYTHGGEEIGDGIFLHDPARPIGRTSMTEGDSELVSLVAMTIMIDRQIEGFLILTNNPGDPPFRPADAPRFARIREHAISALTRARHIENLKEENLRAEEAICRLRITERNLKQAVEEARKANAIKSDFLARMSHELRTPLNAIIGYSEMLARELNQGATAGFANDAQRIRSAGQHLLTLINELLDLSKIEAGKTEIWGSEFRVNELTHDVADMIRPQIAENRNELHVHDAETDPLMNSDPVRLRQILFNLLANATKFTEAGDIHLEVESEDGGEVPMIRFRVRDNGIGMTAEQTRRVFDSFTQADDTISRRFGGTGLGLSVSRGLARLLGGDIAVESELGRGSVFTLTLPASMPTENEAGTEQRQIRSAPQDEHQESSGGGRILVVEDNAINRDMLTRHLELEGFETLSADDGPVAIDMARREQPDLILMDMSLPTMDGWETTRQLKNSAETRSIPVIGLSAHAMNSHRNKALDAGCDEYEHKPIDFEGLLQKIRRLKKA</sequence>
<evidence type="ECO:0000256" key="4">
    <source>
        <dbReference type="ARBA" id="ARBA00022679"/>
    </source>
</evidence>
<dbReference type="InterPro" id="IPR004358">
    <property type="entry name" value="Sig_transdc_His_kin-like_C"/>
</dbReference>
<dbReference type="Gene3D" id="3.30.450.40">
    <property type="match status" value="1"/>
</dbReference>
<evidence type="ECO:0000256" key="5">
    <source>
        <dbReference type="ARBA" id="ARBA00022777"/>
    </source>
</evidence>
<feature type="compositionally biased region" description="Polar residues" evidence="9">
    <location>
        <begin position="844"/>
        <end position="858"/>
    </location>
</feature>
<dbReference type="SUPFAM" id="SSF52172">
    <property type="entry name" value="CheY-like"/>
    <property type="match status" value="1"/>
</dbReference>
<dbReference type="InterPro" id="IPR036890">
    <property type="entry name" value="HATPase_C_sf"/>
</dbReference>
<feature type="domain" description="Histidine kinase" evidence="10">
    <location>
        <begin position="621"/>
        <end position="843"/>
    </location>
</feature>
<feature type="region of interest" description="Disordered" evidence="9">
    <location>
        <begin position="842"/>
        <end position="873"/>
    </location>
</feature>
<evidence type="ECO:0000313" key="12">
    <source>
        <dbReference type="EMBL" id="MDQ2068410.1"/>
    </source>
</evidence>
<dbReference type="InterPro" id="IPR011006">
    <property type="entry name" value="CheY-like_superfamily"/>
</dbReference>
<dbReference type="EMBL" id="JAVDDT010000001">
    <property type="protein sequence ID" value="MDQ2068410.1"/>
    <property type="molecule type" value="Genomic_DNA"/>
</dbReference>
<dbReference type="SUPFAM" id="SSF48452">
    <property type="entry name" value="TPR-like"/>
    <property type="match status" value="2"/>
</dbReference>
<dbReference type="SUPFAM" id="SSF55874">
    <property type="entry name" value="ATPase domain of HSP90 chaperone/DNA topoisomerase II/histidine kinase"/>
    <property type="match status" value="1"/>
</dbReference>
<dbReference type="InterPro" id="IPR019734">
    <property type="entry name" value="TPR_rpt"/>
</dbReference>
<dbReference type="PROSITE" id="PS50005">
    <property type="entry name" value="TPR"/>
    <property type="match status" value="4"/>
</dbReference>
<dbReference type="SMART" id="SM00448">
    <property type="entry name" value="REC"/>
    <property type="match status" value="1"/>
</dbReference>
<gene>
    <name evidence="12" type="ORF">RBH19_00800</name>
</gene>
<keyword evidence="4" id="KW-0808">Transferase</keyword>
<evidence type="ECO:0000256" key="8">
    <source>
        <dbReference type="SAM" id="Coils"/>
    </source>
</evidence>
<dbReference type="Pfam" id="PF02518">
    <property type="entry name" value="HATPase_c"/>
    <property type="match status" value="1"/>
</dbReference>
<dbReference type="InterPro" id="IPR036097">
    <property type="entry name" value="HisK_dim/P_sf"/>
</dbReference>
<evidence type="ECO:0000256" key="6">
    <source>
        <dbReference type="PROSITE-ProRule" id="PRU00169"/>
    </source>
</evidence>
<accession>A0ABU0W4M2</accession>
<dbReference type="InterPro" id="IPR005467">
    <property type="entry name" value="His_kinase_dom"/>
</dbReference>
<dbReference type="SUPFAM" id="SSF47384">
    <property type="entry name" value="Homodimeric domain of signal transducing histidine kinase"/>
    <property type="match status" value="1"/>
</dbReference>
<dbReference type="SMART" id="SM00671">
    <property type="entry name" value="SEL1"/>
    <property type="match status" value="2"/>
</dbReference>
<evidence type="ECO:0000256" key="3">
    <source>
        <dbReference type="ARBA" id="ARBA00022553"/>
    </source>
</evidence>
<evidence type="ECO:0000259" key="10">
    <source>
        <dbReference type="PROSITE" id="PS50109"/>
    </source>
</evidence>